<protein>
    <submittedName>
        <fullName evidence="2">Uncharacterized protein</fullName>
    </submittedName>
</protein>
<reference evidence="2 3" key="1">
    <citation type="submission" date="2019-09" db="EMBL/GenBank/DDBJ databases">
        <authorList>
            <person name="Leyn A S."/>
        </authorList>
    </citation>
    <scope>NUCLEOTIDE SEQUENCE [LARGE SCALE GENOMIC DNA]</scope>
    <source>
        <strain evidence="2">AA231_1</strain>
    </source>
</reference>
<keyword evidence="3" id="KW-1185">Reference proteome</keyword>
<proteinExistence type="predicted"/>
<sequence length="93" mass="10773">MAHGRRRVRPRETSARPHTTLGCGASLTFDLQGAAQHRHHRRLLDDLRFADDELRVPRRQLLHQVAHVVRDRLRQLKPGRELASGRHAATRRP</sequence>
<dbReference type="EMBL" id="CABVGP010000003">
    <property type="protein sequence ID" value="VVJ22754.1"/>
    <property type="molecule type" value="Genomic_DNA"/>
</dbReference>
<dbReference type="Proteomes" id="UP000399805">
    <property type="component" value="Unassembled WGS sequence"/>
</dbReference>
<name>A0A6I8M537_9PSEU</name>
<organism evidence="2 3">
    <name type="scientific">Amycolatopsis camponoti</name>
    <dbReference type="NCBI Taxonomy" id="2606593"/>
    <lineage>
        <taxon>Bacteria</taxon>
        <taxon>Bacillati</taxon>
        <taxon>Actinomycetota</taxon>
        <taxon>Actinomycetes</taxon>
        <taxon>Pseudonocardiales</taxon>
        <taxon>Pseudonocardiaceae</taxon>
        <taxon>Amycolatopsis</taxon>
    </lineage>
</organism>
<evidence type="ECO:0000313" key="2">
    <source>
        <dbReference type="EMBL" id="VVJ22754.1"/>
    </source>
</evidence>
<evidence type="ECO:0000256" key="1">
    <source>
        <dbReference type="SAM" id="MobiDB-lite"/>
    </source>
</evidence>
<gene>
    <name evidence="2" type="ORF">AA23TX_07670</name>
</gene>
<dbReference type="AlphaFoldDB" id="A0A6I8M537"/>
<evidence type="ECO:0000313" key="3">
    <source>
        <dbReference type="Proteomes" id="UP000399805"/>
    </source>
</evidence>
<feature type="region of interest" description="Disordered" evidence="1">
    <location>
        <begin position="1"/>
        <end position="21"/>
    </location>
</feature>
<accession>A0A6I8M537</accession>